<reference evidence="13" key="1">
    <citation type="submission" date="2016-10" db="EMBL/GenBank/DDBJ databases">
        <authorList>
            <person name="Varghese N."/>
        </authorList>
    </citation>
    <scope>NUCLEOTIDE SEQUENCE [LARGE SCALE GENOMIC DNA]</scope>
    <source>
        <strain evidence="13">HL 19</strain>
    </source>
</reference>
<dbReference type="InterPro" id="IPR052511">
    <property type="entry name" value="ATP-dep_Helicase"/>
</dbReference>
<dbReference type="RefSeq" id="WP_074471272.1">
    <property type="nucleotide sequence ID" value="NZ_FMUN01000002.1"/>
</dbReference>
<evidence type="ECO:0000256" key="6">
    <source>
        <dbReference type="ARBA" id="ARBA00023125"/>
    </source>
</evidence>
<dbReference type="PANTHER" id="PTHR47962">
    <property type="entry name" value="ATP-DEPENDENT HELICASE LHR-RELATED-RELATED"/>
    <property type="match status" value="1"/>
</dbReference>
<feature type="domain" description="Helicase C-terminal" evidence="11">
    <location>
        <begin position="262"/>
        <end position="418"/>
    </location>
</feature>
<dbReference type="InterPro" id="IPR013701">
    <property type="entry name" value="Lhr-like_DEAD/DEAH_assoc"/>
</dbReference>
<dbReference type="Gene3D" id="3.40.50.300">
    <property type="entry name" value="P-loop containing nucleotide triphosphate hydrolases"/>
    <property type="match status" value="2"/>
</dbReference>
<dbReference type="PANTHER" id="PTHR47962:SF5">
    <property type="entry name" value="ATP-DEPENDENT HELICASE LHR-RELATED"/>
    <property type="match status" value="1"/>
</dbReference>
<proteinExistence type="predicted"/>
<dbReference type="PROSITE" id="PS51194">
    <property type="entry name" value="HELICASE_CTER"/>
    <property type="match status" value="1"/>
</dbReference>
<dbReference type="CDD" id="cd17922">
    <property type="entry name" value="DEXHc_LHR-like"/>
    <property type="match status" value="1"/>
</dbReference>
<keyword evidence="1" id="KW-0547">Nucleotide-binding</keyword>
<dbReference type="Pfam" id="PF23234">
    <property type="entry name" value="WHD_4th_Lhr"/>
    <property type="match status" value="1"/>
</dbReference>
<dbReference type="SMART" id="SM00490">
    <property type="entry name" value="HELICc"/>
    <property type="match status" value="1"/>
</dbReference>
<keyword evidence="3" id="KW-0378">Hydrolase</keyword>
<feature type="domain" description="Helicase ATP-binding" evidence="10">
    <location>
        <begin position="29"/>
        <end position="216"/>
    </location>
</feature>
<feature type="region of interest" description="Disordered" evidence="9">
    <location>
        <begin position="610"/>
        <end position="637"/>
    </location>
</feature>
<dbReference type="SUPFAM" id="SSF52540">
    <property type="entry name" value="P-loop containing nucleoside triphosphate hydrolases"/>
    <property type="match status" value="1"/>
</dbReference>
<dbReference type="GO" id="GO:0005524">
    <property type="term" value="F:ATP binding"/>
    <property type="evidence" value="ECO:0007669"/>
    <property type="project" value="UniProtKB-KW"/>
</dbReference>
<dbReference type="GO" id="GO:0003677">
    <property type="term" value="F:DNA binding"/>
    <property type="evidence" value="ECO:0007669"/>
    <property type="project" value="UniProtKB-KW"/>
</dbReference>
<organism evidence="12 13">
    <name type="scientific">Thiohalorhabdus denitrificans</name>
    <dbReference type="NCBI Taxonomy" id="381306"/>
    <lineage>
        <taxon>Bacteria</taxon>
        <taxon>Pseudomonadati</taxon>
        <taxon>Pseudomonadota</taxon>
        <taxon>Gammaproteobacteria</taxon>
        <taxon>Thiohalorhabdales</taxon>
        <taxon>Thiohalorhabdaceae</taxon>
        <taxon>Thiohalorhabdus</taxon>
    </lineage>
</organism>
<dbReference type="EMBL" id="FMUN01000002">
    <property type="protein sequence ID" value="SCY02837.1"/>
    <property type="molecule type" value="Genomic_DNA"/>
</dbReference>
<evidence type="ECO:0000256" key="4">
    <source>
        <dbReference type="ARBA" id="ARBA00022806"/>
    </source>
</evidence>
<evidence type="ECO:0000256" key="9">
    <source>
        <dbReference type="SAM" id="MobiDB-lite"/>
    </source>
</evidence>
<dbReference type="Pfam" id="PF19306">
    <property type="entry name" value="WHD_Lhr"/>
    <property type="match status" value="1"/>
</dbReference>
<dbReference type="Pfam" id="PF00271">
    <property type="entry name" value="Helicase_C"/>
    <property type="match status" value="1"/>
</dbReference>
<evidence type="ECO:0000256" key="7">
    <source>
        <dbReference type="ARBA" id="ARBA00023204"/>
    </source>
</evidence>
<accession>A0A1G5CKK4</accession>
<keyword evidence="4 12" id="KW-0347">Helicase</keyword>
<dbReference type="InterPro" id="IPR055367">
    <property type="entry name" value="WH4_Lhr"/>
</dbReference>
<dbReference type="InterPro" id="IPR027417">
    <property type="entry name" value="P-loop_NTPase"/>
</dbReference>
<evidence type="ECO:0000313" key="12">
    <source>
        <dbReference type="EMBL" id="SCY02837.1"/>
    </source>
</evidence>
<dbReference type="GO" id="GO:0006281">
    <property type="term" value="P:DNA repair"/>
    <property type="evidence" value="ECO:0007669"/>
    <property type="project" value="UniProtKB-KW"/>
</dbReference>
<evidence type="ECO:0000256" key="1">
    <source>
        <dbReference type="ARBA" id="ARBA00022741"/>
    </source>
</evidence>
<dbReference type="Pfam" id="PF08494">
    <property type="entry name" value="DEAD_assoc"/>
    <property type="match status" value="1"/>
</dbReference>
<keyword evidence="13" id="KW-1185">Reference proteome</keyword>
<evidence type="ECO:0000259" key="11">
    <source>
        <dbReference type="PROSITE" id="PS51194"/>
    </source>
</evidence>
<dbReference type="CDD" id="cd18796">
    <property type="entry name" value="SF2_C_LHR"/>
    <property type="match status" value="1"/>
</dbReference>
<dbReference type="InterPro" id="IPR055368">
    <property type="entry name" value="WH3_Lhr"/>
</dbReference>
<dbReference type="Proteomes" id="UP000183104">
    <property type="component" value="Unassembled WGS sequence"/>
</dbReference>
<keyword evidence="8" id="KW-0413">Isomerase</keyword>
<dbReference type="Pfam" id="PF00270">
    <property type="entry name" value="DEAD"/>
    <property type="match status" value="1"/>
</dbReference>
<feature type="compositionally biased region" description="Basic residues" evidence="9">
    <location>
        <begin position="1305"/>
        <end position="1316"/>
    </location>
</feature>
<sequence length="1473" mass="160048">MGLESFHPAVAGWFRDVFREPTPVQEQAWPAVASGRHALIAAPTGSGKTLAAFLAALDDLVRQAEAGTLEDAVQVVYVSPLRALSNDIRLNLEGPLAGIEERLAAAGSAPTGIRTMVRTGDTPRAERDAMRKRPPHILVTTPESLHILLTSESGRGMLGTARTVIVDEIHALAPSKRGAHLALSLERLAALAEGPLTRVGLSATQKPIVEVARFLVGTGHLDAEGSPDCRIIDAGHFRRADLAVEVPDSPLEAVMANEVWAEVYDRLAELAASHRTTLVFANTRRTAERVARHLGERLGEEQVAAHHGSLSRDRRLAAERALKHGEIRVLVATASLELGIDIGAVDLVAQLGSTRTIANFLQRVGRSGHAVAATPKGRLFPLSRDDLVECIALVRAARDGELDRLWIPAAPLEVLAQQVTAEVAAEGELTEAELRARCRRAYPYRDLSDKDFEDTVRMVAEGFATGRGRKGALIHRDTVNGVLRPRRGARLTAVTCAGTIPDQGDFDVVLEPEGQVIGSVNEDFALEAMSGDVFQLGNRSYRFLRIQAGRVRVEDAQGLPPSLPFWFGEAPGRTEELSRYVSDLRRGVEERLGLGPNGDPGVEVATGAVAPTDAEEPGVGAASRPRPSEGGDHSVGATAPVATTLEGQDRSLAPAVNWLTETDGVPRPAAEQAVAYLAAARLALGALPTLDTVVLERFFDESGGMQLVLHSPFGSRVNKAWGLALRKRFCRKFNFELQAAATEDTVILSLATAHSFPLEEVARYLSPETVREILVQALLDAPLFTTRWRWNATTALAIRRFRNGGRTPPQLQRMESEDLISAVFPDQIACFENLAGDREVPDHPLVSQTIHDCLHEAMDIAGLEQVLTKMRDGGVRVVAADLTEPSPLCHEILNARPYAFLDDAPAEERRTRMVQARRYLDPADAADIGRLDPDAIARVREEAWPEARDRDELHDALDLLGAVTAEEGGAHGWGADFETLRGEGRAFRVRPPQGPVLWAAVERLGQLRAVHPEATLEPRPAAEPEPLPEAEEALRELVRGRLDGLGPTTAEALAAALGVPTPAVEGALAALETEGAAFRGRFTPEAVGEEWCERRLLARLHRHTLDRLRREIEPVEPADYTRFLLEWHALAGEPAQEEREGPEALLAVIEQLEGFEAPAAAWESDILPARLPGYDPQWLDQLCLSGRVVWTRLTPPGVARGKARRAGSVRTAPVALVQRKNLPDWKALASTVAVSEEGLSGKAAKLESCLRERGAQFFDELVGCAGMLRTEVEEALGELVAWGRASSDSFAGLRALLKPTEARGRPRRGGRSRRRPLAAPERGVEEAGRWAPVHPAAGPDPEAAHDPAAVEAAAWTLLERYGVVFRAVLAREPDWLPPWRELLRVYRRLEDRGEVRGGRFVAGFSGEQFALPEAVGALRKVRKRGREERTVTVAATDPLNLVGILSPGERVPARTGERLRFRDGVPEEKASSR</sequence>
<evidence type="ECO:0000256" key="2">
    <source>
        <dbReference type="ARBA" id="ARBA00022763"/>
    </source>
</evidence>
<dbReference type="GO" id="GO:0004386">
    <property type="term" value="F:helicase activity"/>
    <property type="evidence" value="ECO:0007669"/>
    <property type="project" value="UniProtKB-KW"/>
</dbReference>
<keyword evidence="5" id="KW-0067">ATP-binding</keyword>
<evidence type="ECO:0000313" key="13">
    <source>
        <dbReference type="Proteomes" id="UP000183104"/>
    </source>
</evidence>
<keyword evidence="6" id="KW-0238">DNA-binding</keyword>
<name>A0A1G5CKK4_9GAMM</name>
<dbReference type="SMART" id="SM00487">
    <property type="entry name" value="DEXDc"/>
    <property type="match status" value="1"/>
</dbReference>
<feature type="region of interest" description="Disordered" evidence="9">
    <location>
        <begin position="1301"/>
        <end position="1328"/>
    </location>
</feature>
<evidence type="ECO:0000256" key="3">
    <source>
        <dbReference type="ARBA" id="ARBA00022801"/>
    </source>
</evidence>
<gene>
    <name evidence="12" type="ORF">SAMN05661077_1093</name>
</gene>
<evidence type="ECO:0000259" key="10">
    <source>
        <dbReference type="PROSITE" id="PS51192"/>
    </source>
</evidence>
<dbReference type="InterPro" id="IPR001650">
    <property type="entry name" value="Helicase_C-like"/>
</dbReference>
<protein>
    <submittedName>
        <fullName evidence="12">ATP dependent helicase, Lhr family</fullName>
    </submittedName>
</protein>
<keyword evidence="7" id="KW-0234">DNA repair</keyword>
<dbReference type="Pfam" id="PF23235">
    <property type="entry name" value="WHD_3rd_Lhr"/>
    <property type="match status" value="1"/>
</dbReference>
<dbReference type="InterPro" id="IPR045628">
    <property type="entry name" value="Lhr_WH_dom"/>
</dbReference>
<dbReference type="PROSITE" id="PS51192">
    <property type="entry name" value="HELICASE_ATP_BIND_1"/>
    <property type="match status" value="1"/>
</dbReference>
<dbReference type="InterPro" id="IPR014001">
    <property type="entry name" value="Helicase_ATP-bd"/>
</dbReference>
<evidence type="ECO:0000256" key="5">
    <source>
        <dbReference type="ARBA" id="ARBA00022840"/>
    </source>
</evidence>
<dbReference type="OrthoDB" id="9815222at2"/>
<keyword evidence="2" id="KW-0227">DNA damage</keyword>
<evidence type="ECO:0000256" key="8">
    <source>
        <dbReference type="ARBA" id="ARBA00023235"/>
    </source>
</evidence>
<dbReference type="GO" id="GO:0016887">
    <property type="term" value="F:ATP hydrolysis activity"/>
    <property type="evidence" value="ECO:0007669"/>
    <property type="project" value="TreeGrafter"/>
</dbReference>
<dbReference type="InterPro" id="IPR011545">
    <property type="entry name" value="DEAD/DEAH_box_helicase_dom"/>
</dbReference>